<accession>A0ABS9LDB9</accession>
<evidence type="ECO:0000313" key="1">
    <source>
        <dbReference type="EMBL" id="MCG2624699.1"/>
    </source>
</evidence>
<proteinExistence type="predicted"/>
<dbReference type="RefSeq" id="WP_237826965.1">
    <property type="nucleotide sequence ID" value="NZ_JAKLTQ010000029.1"/>
</dbReference>
<evidence type="ECO:0000313" key="2">
    <source>
        <dbReference type="Proteomes" id="UP001165368"/>
    </source>
</evidence>
<organism evidence="1 2">
    <name type="scientific">Arthrobacter hankyongi</name>
    <dbReference type="NCBI Taxonomy" id="2904801"/>
    <lineage>
        <taxon>Bacteria</taxon>
        <taxon>Bacillati</taxon>
        <taxon>Actinomycetota</taxon>
        <taxon>Actinomycetes</taxon>
        <taxon>Micrococcales</taxon>
        <taxon>Micrococcaceae</taxon>
        <taxon>Arthrobacter</taxon>
    </lineage>
</organism>
<gene>
    <name evidence="1" type="ORF">LVY72_22680</name>
</gene>
<dbReference type="EMBL" id="JAKLTQ010000029">
    <property type="protein sequence ID" value="MCG2624699.1"/>
    <property type="molecule type" value="Genomic_DNA"/>
</dbReference>
<reference evidence="1" key="1">
    <citation type="submission" date="2022-01" db="EMBL/GenBank/DDBJ databases">
        <authorList>
            <person name="Jo J.-H."/>
            <person name="Im W.-T."/>
        </authorList>
    </citation>
    <scope>NUCLEOTIDE SEQUENCE</scope>
    <source>
        <strain evidence="1">I2-34</strain>
    </source>
</reference>
<protein>
    <submittedName>
        <fullName evidence="1">Helix-turn-helix domain-containing protein</fullName>
    </submittedName>
</protein>
<sequence>MIPETWQVARDWLTYREWRRLYERQRWRQVEQAANAFDHERYRAASQLKLPVQKTLLFMAEWADPSGWNRISKIRIAQALGVSERTVTRHWNAARAAGFLRSHDYPVAQRRTSDHWLALPDLAGATGPDWTGYAAAFIPSPGQPPF</sequence>
<keyword evidence="2" id="KW-1185">Reference proteome</keyword>
<dbReference type="Proteomes" id="UP001165368">
    <property type="component" value="Unassembled WGS sequence"/>
</dbReference>
<comment type="caution">
    <text evidence="1">The sequence shown here is derived from an EMBL/GenBank/DDBJ whole genome shotgun (WGS) entry which is preliminary data.</text>
</comment>
<name>A0ABS9LDB9_9MICC</name>